<evidence type="ECO:0000313" key="1">
    <source>
        <dbReference type="EMBL" id="EYC10954.1"/>
    </source>
</evidence>
<evidence type="ECO:0000313" key="2">
    <source>
        <dbReference type="Proteomes" id="UP000024635"/>
    </source>
</evidence>
<keyword evidence="2" id="KW-1185">Reference proteome</keyword>
<sequence length="89" mass="9839">MHLCTSNTLLCLLQGTPNGHNQEAGPRRSWAETQGLCVPALIVCFCQQQRIRVPRRCRQPEPTCRAPVSLPKNAAPRSLSLSMAVWSSL</sequence>
<dbReference type="Proteomes" id="UP000024635">
    <property type="component" value="Unassembled WGS sequence"/>
</dbReference>
<dbReference type="AlphaFoldDB" id="A0A016U6K2"/>
<dbReference type="EMBL" id="JARK01001389">
    <property type="protein sequence ID" value="EYC10954.1"/>
    <property type="molecule type" value="Genomic_DNA"/>
</dbReference>
<accession>A0A016U6K2</accession>
<comment type="caution">
    <text evidence="1">The sequence shown here is derived from an EMBL/GenBank/DDBJ whole genome shotgun (WGS) entry which is preliminary data.</text>
</comment>
<proteinExistence type="predicted"/>
<protein>
    <submittedName>
        <fullName evidence="1">Uncharacterized protein</fullName>
    </submittedName>
</protein>
<gene>
    <name evidence="1" type="primary">Acey_s0053.g2390</name>
    <name evidence="1" type="ORF">Y032_0053g2390</name>
</gene>
<organism evidence="1 2">
    <name type="scientific">Ancylostoma ceylanicum</name>
    <dbReference type="NCBI Taxonomy" id="53326"/>
    <lineage>
        <taxon>Eukaryota</taxon>
        <taxon>Metazoa</taxon>
        <taxon>Ecdysozoa</taxon>
        <taxon>Nematoda</taxon>
        <taxon>Chromadorea</taxon>
        <taxon>Rhabditida</taxon>
        <taxon>Rhabditina</taxon>
        <taxon>Rhabditomorpha</taxon>
        <taxon>Strongyloidea</taxon>
        <taxon>Ancylostomatidae</taxon>
        <taxon>Ancylostomatinae</taxon>
        <taxon>Ancylostoma</taxon>
    </lineage>
</organism>
<name>A0A016U6K2_9BILA</name>
<reference evidence="2" key="1">
    <citation type="journal article" date="2015" name="Nat. Genet.">
        <title>The genome and transcriptome of the zoonotic hookworm Ancylostoma ceylanicum identify infection-specific gene families.</title>
        <authorList>
            <person name="Schwarz E.M."/>
            <person name="Hu Y."/>
            <person name="Antoshechkin I."/>
            <person name="Miller M.M."/>
            <person name="Sternberg P.W."/>
            <person name="Aroian R.V."/>
        </authorList>
    </citation>
    <scope>NUCLEOTIDE SEQUENCE</scope>
    <source>
        <strain evidence="2">HY135</strain>
    </source>
</reference>